<feature type="chain" id="PRO_5026048780" evidence="1">
    <location>
        <begin position="18"/>
        <end position="178"/>
    </location>
</feature>
<keyword evidence="4" id="KW-1185">Reference proteome</keyword>
<organism evidence="3 4">
    <name type="scientific">Sulfurimicrobium lacus</name>
    <dbReference type="NCBI Taxonomy" id="2715678"/>
    <lineage>
        <taxon>Bacteria</taxon>
        <taxon>Pseudomonadati</taxon>
        <taxon>Pseudomonadota</taxon>
        <taxon>Betaproteobacteria</taxon>
        <taxon>Nitrosomonadales</taxon>
        <taxon>Sulfuricellaceae</taxon>
        <taxon>Sulfurimicrobium</taxon>
    </lineage>
</organism>
<sequence length="178" mass="19779">MKKLLLLLCYLPLAAHAFDFGKPNWGKSEFEDDEKPWAELEAQLPPAPKPENLLPFFVSATTDNRFYIDAPSITPGKDGVVRYTLIIKSSAGAVNISYEGIRCDPSEVKRYAFGRADGSWAKARSAKWETISYKDVNRQHHMLHDDFFCPNNIPVVSREAAVKLLQAGAHLSAGGAAW</sequence>
<feature type="signal peptide" evidence="1">
    <location>
        <begin position="1"/>
        <end position="17"/>
    </location>
</feature>
<dbReference type="KEGG" id="slac:SKTS_12060"/>
<dbReference type="Pfam" id="PF08750">
    <property type="entry name" value="CNP1"/>
    <property type="match status" value="1"/>
</dbReference>
<accession>A0A6F8VAG5</accession>
<evidence type="ECO:0000256" key="1">
    <source>
        <dbReference type="SAM" id="SignalP"/>
    </source>
</evidence>
<evidence type="ECO:0000313" key="3">
    <source>
        <dbReference type="EMBL" id="BCB26320.1"/>
    </source>
</evidence>
<dbReference type="Proteomes" id="UP000502260">
    <property type="component" value="Chromosome"/>
</dbReference>
<feature type="domain" description="CNP1-like uncharacterised" evidence="2">
    <location>
        <begin position="33"/>
        <end position="165"/>
    </location>
</feature>
<dbReference type="RefSeq" id="WP_173061818.1">
    <property type="nucleotide sequence ID" value="NZ_AP022853.1"/>
</dbReference>
<evidence type="ECO:0000313" key="4">
    <source>
        <dbReference type="Proteomes" id="UP000502260"/>
    </source>
</evidence>
<reference evidence="4" key="1">
    <citation type="submission" date="2020-03" db="EMBL/GenBank/DDBJ databases">
        <title>Complete genome sequence of sulfur-oxidizing bacterium skT11.</title>
        <authorList>
            <person name="Kanda M."/>
            <person name="Kojima H."/>
            <person name="Fukui M."/>
        </authorList>
    </citation>
    <scope>NUCLEOTIDE SEQUENCE [LARGE SCALE GENOMIC DNA]</scope>
    <source>
        <strain evidence="4">skT11</strain>
    </source>
</reference>
<dbReference type="EMBL" id="AP022853">
    <property type="protein sequence ID" value="BCB26320.1"/>
    <property type="molecule type" value="Genomic_DNA"/>
</dbReference>
<dbReference type="AlphaFoldDB" id="A0A6F8VAG5"/>
<keyword evidence="1" id="KW-0732">Signal</keyword>
<evidence type="ECO:0000259" key="2">
    <source>
        <dbReference type="Pfam" id="PF08750"/>
    </source>
</evidence>
<name>A0A6F8VAG5_9PROT</name>
<dbReference type="InterPro" id="IPR014861">
    <property type="entry name" value="CNP1-like_dom"/>
</dbReference>
<protein>
    <submittedName>
        <fullName evidence="3">Lipoprotein</fullName>
    </submittedName>
</protein>
<keyword evidence="3" id="KW-0449">Lipoprotein</keyword>
<proteinExistence type="predicted"/>
<gene>
    <name evidence="3" type="ORF">SKTS_12060</name>
</gene>